<evidence type="ECO:0000313" key="6">
    <source>
        <dbReference type="EMBL" id="RED96117.1"/>
    </source>
</evidence>
<keyword evidence="3" id="KW-1133">Transmembrane helix</keyword>
<dbReference type="GO" id="GO:0003677">
    <property type="term" value="F:DNA binding"/>
    <property type="evidence" value="ECO:0007669"/>
    <property type="project" value="UniProtKB-KW"/>
</dbReference>
<reference evidence="6 7" key="1">
    <citation type="submission" date="2018-07" db="EMBL/GenBank/DDBJ databases">
        <title>Genomic Encyclopedia of Type Strains, Phase IV (KMG-IV): sequencing the most valuable type-strain genomes for metagenomic binning, comparative biology and taxonomic classification.</title>
        <authorList>
            <person name="Goeker M."/>
        </authorList>
    </citation>
    <scope>NUCLEOTIDE SEQUENCE [LARGE SCALE GENOMIC DNA]</scope>
    <source>
        <strain evidence="6 7">DSM 4134</strain>
    </source>
</reference>
<dbReference type="InterPro" id="IPR051677">
    <property type="entry name" value="AfsR-DnrI-RedD_regulator"/>
</dbReference>
<comment type="caution">
    <text evidence="6">The sequence shown here is derived from an EMBL/GenBank/DDBJ whole genome shotgun (WGS) entry which is preliminary data.</text>
</comment>
<dbReference type="GO" id="GO:0005975">
    <property type="term" value="P:carbohydrate metabolic process"/>
    <property type="evidence" value="ECO:0007669"/>
    <property type="project" value="UniProtKB-ARBA"/>
</dbReference>
<dbReference type="PANTHER" id="PTHR35807:SF1">
    <property type="entry name" value="TRANSCRIPTIONAL REGULATOR REDD"/>
    <property type="match status" value="1"/>
</dbReference>
<keyword evidence="3" id="KW-0812">Transmembrane</keyword>
<keyword evidence="1 4" id="KW-0732">Signal</keyword>
<dbReference type="SMART" id="SM00560">
    <property type="entry name" value="LamGL"/>
    <property type="match status" value="1"/>
</dbReference>
<evidence type="ECO:0000259" key="5">
    <source>
        <dbReference type="SMART" id="SM00560"/>
    </source>
</evidence>
<protein>
    <submittedName>
        <fullName evidence="6">DNA-binding SARP family transcriptional activator</fullName>
    </submittedName>
</protein>
<dbReference type="InterPro" id="IPR036388">
    <property type="entry name" value="WH-like_DNA-bd_sf"/>
</dbReference>
<name>A0A3D9KZP5_MARFU</name>
<evidence type="ECO:0000256" key="1">
    <source>
        <dbReference type="ARBA" id="ARBA00022729"/>
    </source>
</evidence>
<feature type="transmembrane region" description="Helical" evidence="3">
    <location>
        <begin position="466"/>
        <end position="483"/>
    </location>
</feature>
<organism evidence="6 7">
    <name type="scientific">Marinoscillum furvescens DSM 4134</name>
    <dbReference type="NCBI Taxonomy" id="1122208"/>
    <lineage>
        <taxon>Bacteria</taxon>
        <taxon>Pseudomonadati</taxon>
        <taxon>Bacteroidota</taxon>
        <taxon>Cytophagia</taxon>
        <taxon>Cytophagales</taxon>
        <taxon>Reichenbachiellaceae</taxon>
        <taxon>Marinoscillum</taxon>
    </lineage>
</organism>
<feature type="signal peptide" evidence="4">
    <location>
        <begin position="1"/>
        <end position="29"/>
    </location>
</feature>
<dbReference type="InterPro" id="IPR006558">
    <property type="entry name" value="LamG-like"/>
</dbReference>
<evidence type="ECO:0000256" key="3">
    <source>
        <dbReference type="SAM" id="Phobius"/>
    </source>
</evidence>
<evidence type="ECO:0000256" key="4">
    <source>
        <dbReference type="SAM" id="SignalP"/>
    </source>
</evidence>
<keyword evidence="6" id="KW-0238">DNA-binding</keyword>
<dbReference type="Proteomes" id="UP000256779">
    <property type="component" value="Unassembled WGS sequence"/>
</dbReference>
<keyword evidence="7" id="KW-1185">Reference proteome</keyword>
<dbReference type="Pfam" id="PF13385">
    <property type="entry name" value="Laminin_G_3"/>
    <property type="match status" value="1"/>
</dbReference>
<evidence type="ECO:0000256" key="2">
    <source>
        <dbReference type="ARBA" id="ARBA00023157"/>
    </source>
</evidence>
<dbReference type="SUPFAM" id="SSF49899">
    <property type="entry name" value="Concanavalin A-like lectins/glucanases"/>
    <property type="match status" value="1"/>
</dbReference>
<dbReference type="GO" id="GO:0006355">
    <property type="term" value="P:regulation of DNA-templated transcription"/>
    <property type="evidence" value="ECO:0007669"/>
    <property type="project" value="TreeGrafter"/>
</dbReference>
<dbReference type="GO" id="GO:0004553">
    <property type="term" value="F:hydrolase activity, hydrolyzing O-glycosyl compounds"/>
    <property type="evidence" value="ECO:0007669"/>
    <property type="project" value="UniProtKB-ARBA"/>
</dbReference>
<feature type="chain" id="PRO_5017804853" evidence="4">
    <location>
        <begin position="30"/>
        <end position="735"/>
    </location>
</feature>
<dbReference type="EMBL" id="QREG01000015">
    <property type="protein sequence ID" value="RED96117.1"/>
    <property type="molecule type" value="Genomic_DNA"/>
</dbReference>
<accession>A0A3D9KZP5</accession>
<evidence type="ECO:0000313" key="7">
    <source>
        <dbReference type="Proteomes" id="UP000256779"/>
    </source>
</evidence>
<dbReference type="AlphaFoldDB" id="A0A3D9KZP5"/>
<keyword evidence="2" id="KW-1015">Disulfide bond</keyword>
<proteinExistence type="predicted"/>
<sequence>MKPNQSAPLLKGIFLTILCLLLAGHTAHSANQQRSLDELIILAAPHPQALLRDTAAVYNALVCTSDQLEEEVMDAIRQRLTQNHFVLVLQDSALQTLSLLRKHGLDTLLTSTEGTTLSTQPSLFVFSYGPDFLSITHHIWAVDHQGDSNPANDLALIHDNNDSTSLKYISTLLRRTGKLPNIIVSDSPEELLPLTDSLGQLELYTARVTENGQNLPEVSWAKIEGLTTSGKVHHWQQRVRPYKRGYRFSPDVLSFNAINSETTKRFIATRLSLEDNQILHLTFDNEAELHPAVYANVTFIDDPQRGTCVQFASTNHYIDFGQVIPQNLTELSLSVWIRPDSLSGNHSIVGVGEDFSIKIQEGRMCFTTPDILDHIAIHDSIPLKQWHHLAYVYTQKQELHFYLNGKLVDSQSASELESTAQSLLIGSNLWEESFSGKMDNLRIWNRALSTREVHELYHAPLPERTFNWWYLVLLVVVPVFWLLRKNKRPSVTYTPPPHDELQLQVFGQFRLSNLDGKELTHALSPQRLELFLVLLFHTLDKKGISTARLNDLLWEGYSSERAKNSRSTQVSKLRELLSQNTGINITYTNKRWRLALGAHTRCDLFMVTALLAKNNPRQDLSTLLPLVNSGPLLPNLQFEWLDAFKSSIHHDIIRYLTNAMSLYEDAAVLHQCCDVVFKIDPLNEPTLKRKLALHIEEGNHGLAKSTFDQFCRTYQAYYSEPFSHHYADFVGKVGH</sequence>
<dbReference type="InterPro" id="IPR013320">
    <property type="entry name" value="ConA-like_dom_sf"/>
</dbReference>
<gene>
    <name evidence="6" type="ORF">C7460_1156</name>
</gene>
<dbReference type="PANTHER" id="PTHR35807">
    <property type="entry name" value="TRANSCRIPTIONAL REGULATOR REDD-RELATED"/>
    <property type="match status" value="1"/>
</dbReference>
<feature type="domain" description="LamG-like jellyroll fold" evidence="5">
    <location>
        <begin position="329"/>
        <end position="451"/>
    </location>
</feature>
<keyword evidence="3" id="KW-0472">Membrane</keyword>
<dbReference type="Gene3D" id="1.10.10.10">
    <property type="entry name" value="Winged helix-like DNA-binding domain superfamily/Winged helix DNA-binding domain"/>
    <property type="match status" value="1"/>
</dbReference>
<dbReference type="Gene3D" id="2.60.120.200">
    <property type="match status" value="1"/>
</dbReference>